<keyword evidence="1" id="KW-0175">Coiled coil</keyword>
<evidence type="ECO:0000313" key="3">
    <source>
        <dbReference type="EMBL" id="KAF9687882.1"/>
    </source>
</evidence>
<comment type="caution">
    <text evidence="3">The sequence shown here is derived from an EMBL/GenBank/DDBJ whole genome shotgun (WGS) entry which is preliminary data.</text>
</comment>
<name>A0A835N7M7_9ROSI</name>
<dbReference type="EMBL" id="JADGMS010000002">
    <property type="protein sequence ID" value="KAF9687882.1"/>
    <property type="molecule type" value="Genomic_DNA"/>
</dbReference>
<accession>A0A835N7M7</accession>
<gene>
    <name evidence="3" type="ORF">SADUNF_Sadunf02G0139400</name>
</gene>
<feature type="compositionally biased region" description="Basic residues" evidence="2">
    <location>
        <begin position="103"/>
        <end position="112"/>
    </location>
</feature>
<dbReference type="InterPro" id="IPR043424">
    <property type="entry name" value="BLT-like"/>
</dbReference>
<feature type="region of interest" description="Disordered" evidence="2">
    <location>
        <begin position="487"/>
        <end position="544"/>
    </location>
</feature>
<evidence type="ECO:0000256" key="2">
    <source>
        <dbReference type="SAM" id="MobiDB-lite"/>
    </source>
</evidence>
<sequence length="730" mass="82970">MERKDKGLGVEIQGKGEKKEGEILMGKKDLKGGMPLQVGKRGGPSTPSPTWRLEFASPNDSNNNPVQEFLNTTTTVSARKLCASFWEIQPQVHHSAPKMNKSLGHRRARPSHQYKDKKASALRTHLVDPLSSPLDQSLPGTISRSSLSAKFLATCFGSLDIRDAYTQQICPFVMWLEVKYLPFSGDITNVRPARASPLRKHAASLTQRHRSTRRDGNALQPISPASCDSSMEVAPYNPAVTPNCSSDFKGRIGESSYSLKTSTELLKLLNRIWSLEEQQASNMSLLRALKMELDHSQSQIEELLKEKQVDRQEMDNLMKQLAEDKVVRKIKEQDRIKYAVQSVQEELEDEKKLRKHSESLHRKLARELSEVKYSFSNALKELERERKACFLLENLCDEFAKGIRDYEQEVRSLRHNSDMDSVGREKPDRLVLHISEAWLDERMQMKLAEAESDPVEKNTIVDKLGLDIETFLQARLSIELKNDSSFAKERIRKSSQRESFPLNDDVSAPRAAADEDSTDSDSLCFEPNKSSSKRQTTCNSKQVDNASETHLEKILFSNSKRRMAGSEENTKVHNPVNFQVQFEEHFAGNKTRFPDRGQNELRGESQVLSNIYEAKQDGQHERKSKQMGTHGLNSNYMLDTLTRHHSFSYEGDKSHPVSDFKKDGCAQPVFVGHASPVQQWMSKLKSPEFEKSESYLKLTRVLKENTLEAKLLEARLEGQKSRLRASKATF</sequence>
<dbReference type="PANTHER" id="PTHR31071:SF9">
    <property type="entry name" value="INTRACELLULAR PROTEIN TRANSPORT PROTEIN USO1-RELATED"/>
    <property type="match status" value="1"/>
</dbReference>
<dbReference type="Proteomes" id="UP000657918">
    <property type="component" value="Unassembled WGS sequence"/>
</dbReference>
<proteinExistence type="predicted"/>
<keyword evidence="4" id="KW-1185">Reference proteome</keyword>
<organism evidence="3 4">
    <name type="scientific">Salix dunnii</name>
    <dbReference type="NCBI Taxonomy" id="1413687"/>
    <lineage>
        <taxon>Eukaryota</taxon>
        <taxon>Viridiplantae</taxon>
        <taxon>Streptophyta</taxon>
        <taxon>Embryophyta</taxon>
        <taxon>Tracheophyta</taxon>
        <taxon>Spermatophyta</taxon>
        <taxon>Magnoliopsida</taxon>
        <taxon>eudicotyledons</taxon>
        <taxon>Gunneridae</taxon>
        <taxon>Pentapetalae</taxon>
        <taxon>rosids</taxon>
        <taxon>fabids</taxon>
        <taxon>Malpighiales</taxon>
        <taxon>Salicaceae</taxon>
        <taxon>Saliceae</taxon>
        <taxon>Salix</taxon>
    </lineage>
</organism>
<feature type="compositionally biased region" description="Polar residues" evidence="2">
    <location>
        <begin position="528"/>
        <end position="544"/>
    </location>
</feature>
<dbReference type="AlphaFoldDB" id="A0A835N7M7"/>
<dbReference type="PANTHER" id="PTHR31071">
    <property type="entry name" value="GB|AAF24581.1"/>
    <property type="match status" value="1"/>
</dbReference>
<feature type="region of interest" description="Disordered" evidence="2">
    <location>
        <begin position="1"/>
        <end position="47"/>
    </location>
</feature>
<feature type="coiled-coil region" evidence="1">
    <location>
        <begin position="286"/>
        <end position="324"/>
    </location>
</feature>
<evidence type="ECO:0008006" key="5">
    <source>
        <dbReference type="Google" id="ProtNLM"/>
    </source>
</evidence>
<evidence type="ECO:0000256" key="1">
    <source>
        <dbReference type="SAM" id="Coils"/>
    </source>
</evidence>
<evidence type="ECO:0000313" key="4">
    <source>
        <dbReference type="Proteomes" id="UP000657918"/>
    </source>
</evidence>
<dbReference type="OrthoDB" id="670909at2759"/>
<protein>
    <recommendedName>
        <fullName evidence="5">Intracellular protein transporter USO1-like protein</fullName>
    </recommendedName>
</protein>
<reference evidence="3 4" key="1">
    <citation type="submission" date="2020-10" db="EMBL/GenBank/DDBJ databases">
        <title>Plant Genome Project.</title>
        <authorList>
            <person name="Zhang R.-G."/>
        </authorList>
    </citation>
    <scope>NUCLEOTIDE SEQUENCE [LARGE SCALE GENOMIC DNA]</scope>
    <source>
        <strain evidence="3">FAFU-HL-1</strain>
        <tissue evidence="3">Leaf</tissue>
    </source>
</reference>
<feature type="compositionally biased region" description="Basic and acidic residues" evidence="2">
    <location>
        <begin position="1"/>
        <end position="31"/>
    </location>
</feature>
<feature type="region of interest" description="Disordered" evidence="2">
    <location>
        <begin position="97"/>
        <end position="120"/>
    </location>
</feature>